<feature type="binding site" evidence="4">
    <location>
        <position position="243"/>
    </location>
    <ligand>
        <name>substrate</name>
    </ligand>
</feature>
<dbReference type="PROSITE" id="PS51257">
    <property type="entry name" value="PROKAR_LIPOPROTEIN"/>
    <property type="match status" value="1"/>
</dbReference>
<feature type="active site" description="Nucleophile" evidence="3">
    <location>
        <position position="122"/>
    </location>
</feature>
<name>A0AAU7EC09_9FLAO</name>
<feature type="binding site" evidence="4">
    <location>
        <position position="245"/>
    </location>
    <ligand>
        <name>substrate</name>
    </ligand>
</feature>
<evidence type="ECO:0000256" key="4">
    <source>
        <dbReference type="PIRSR" id="PIRSR610905-2"/>
    </source>
</evidence>
<accession>A0AAU7EC09</accession>
<dbReference type="GO" id="GO:0052757">
    <property type="term" value="F:chondroitin hydrolase activity"/>
    <property type="evidence" value="ECO:0007669"/>
    <property type="project" value="TreeGrafter"/>
</dbReference>
<feature type="active site" description="Proton donor" evidence="3">
    <location>
        <position position="185"/>
    </location>
</feature>
<evidence type="ECO:0000313" key="6">
    <source>
        <dbReference type="Proteomes" id="UP001224325"/>
    </source>
</evidence>
<dbReference type="GO" id="GO:0000272">
    <property type="term" value="P:polysaccharide catabolic process"/>
    <property type="evidence" value="ECO:0007669"/>
    <property type="project" value="TreeGrafter"/>
</dbReference>
<dbReference type="InterPro" id="IPR008928">
    <property type="entry name" value="6-hairpin_glycosidase_sf"/>
</dbReference>
<feature type="binding site" evidence="4">
    <location>
        <position position="257"/>
    </location>
    <ligand>
        <name>substrate</name>
    </ligand>
</feature>
<dbReference type="PANTHER" id="PTHR36845">
    <property type="entry name" value="HYDROLASE, PUTATIVE (AFU_ORTHOLOGUE AFUA_7G05090)-RELATED"/>
    <property type="match status" value="1"/>
</dbReference>
<feature type="binding site" evidence="4">
    <location>
        <position position="261"/>
    </location>
    <ligand>
        <name>substrate</name>
    </ligand>
</feature>
<dbReference type="KEGG" id="mlil:QLS71_012175"/>
<dbReference type="AlphaFoldDB" id="A0AAU7EC09"/>
<comment type="similarity">
    <text evidence="2">Belongs to the glycosyl hydrolase 88 family.</text>
</comment>
<dbReference type="RefSeq" id="WP_308993887.1">
    <property type="nucleotide sequence ID" value="NZ_CP155618.1"/>
</dbReference>
<organism evidence="5 6">
    <name type="scientific">Mariniflexile litorale</name>
    <dbReference type="NCBI Taxonomy" id="3045158"/>
    <lineage>
        <taxon>Bacteria</taxon>
        <taxon>Pseudomonadati</taxon>
        <taxon>Bacteroidota</taxon>
        <taxon>Flavobacteriia</taxon>
        <taxon>Flavobacteriales</taxon>
        <taxon>Flavobacteriaceae</taxon>
        <taxon>Mariniflexile</taxon>
    </lineage>
</organism>
<keyword evidence="6" id="KW-1185">Reference proteome</keyword>
<proteinExistence type="inferred from homology"/>
<protein>
    <submittedName>
        <fullName evidence="5">Glycoside hydrolase family 88 protein</fullName>
    </submittedName>
</protein>
<feature type="binding site" evidence="4">
    <location>
        <position position="122"/>
    </location>
    <ligand>
        <name>substrate</name>
    </ligand>
</feature>
<evidence type="ECO:0000256" key="1">
    <source>
        <dbReference type="ARBA" id="ARBA00022801"/>
    </source>
</evidence>
<keyword evidence="1 5" id="KW-0378">Hydrolase</keyword>
<evidence type="ECO:0000256" key="3">
    <source>
        <dbReference type="PIRSR" id="PIRSR610905-1"/>
    </source>
</evidence>
<evidence type="ECO:0000313" key="5">
    <source>
        <dbReference type="EMBL" id="XBL13081.1"/>
    </source>
</evidence>
<dbReference type="SUPFAM" id="SSF48208">
    <property type="entry name" value="Six-hairpin glycosidases"/>
    <property type="match status" value="1"/>
</dbReference>
<dbReference type="InterPro" id="IPR052369">
    <property type="entry name" value="UG_Glycosaminoglycan_Hydrolase"/>
</dbReference>
<gene>
    <name evidence="5" type="ORF">QLS71_012175</name>
</gene>
<dbReference type="Gene3D" id="1.50.10.10">
    <property type="match status" value="1"/>
</dbReference>
<evidence type="ECO:0000256" key="2">
    <source>
        <dbReference type="ARBA" id="ARBA00038358"/>
    </source>
</evidence>
<dbReference type="Proteomes" id="UP001224325">
    <property type="component" value="Chromosome"/>
</dbReference>
<dbReference type="InterPro" id="IPR010905">
    <property type="entry name" value="Glyco_hydro_88"/>
</dbReference>
<dbReference type="PANTHER" id="PTHR36845:SF1">
    <property type="entry name" value="HYDROLASE, PUTATIVE (AFU_ORTHOLOGUE AFUA_7G05090)-RELATED"/>
    <property type="match status" value="1"/>
</dbReference>
<dbReference type="Pfam" id="PF07470">
    <property type="entry name" value="Glyco_hydro_88"/>
    <property type="match status" value="1"/>
</dbReference>
<feature type="binding site" evidence="4">
    <location>
        <position position="185"/>
    </location>
    <ligand>
        <name>substrate</name>
    </ligand>
</feature>
<reference evidence="5" key="1">
    <citation type="submission" date="2024-04" db="EMBL/GenBank/DDBJ databases">
        <title>Mariniflexile litorale, isolated from the shallow sediments of the Sea of Japan.</title>
        <authorList>
            <person name="Romanenko L."/>
            <person name="Isaeva M."/>
        </authorList>
    </citation>
    <scope>NUCLEOTIDE SEQUENCE [LARGE SCALE GENOMIC DNA]</scope>
    <source>
        <strain evidence="5">KMM 9835</strain>
    </source>
</reference>
<sequence length="406" mass="46297">MNIKLQILRSIFGTLLMVGCANTSNQAKFDETFNVDEQLEYCVGQASKALKLTLAEGDIPRNIAPNSKAWRYVDYKDWTSGFWPGELWYLYEFSGNDHLKASADKFTRYLTPLSVMPALDHDLGFQVFNSFGNGFRLTKNVDYKDVILKTADTLATLFNPNVGTILSWPRDVPNMEWPQHNTIMDNMINLELLFWASKNGGSKSLYDIAVSHAEVTMRNHFRPDYTSYHVVVYDKNTGEKIKGVTHQGYSDDSMWARGQAWAIYGYTMVYRETKDPKFLDFAQKITKVYLDRLPKDLIPYWDFDAPGIPNEPKDASASAVVASALLELSTFKNDSDLSKYYLDKAEGMLMELSLNYQSKDKNTACLLHSTGHKPAGSEIDYSITYADYYYIEALLRLKKIKEGKNL</sequence>
<dbReference type="EMBL" id="CP155618">
    <property type="protein sequence ID" value="XBL13081.1"/>
    <property type="molecule type" value="Genomic_DNA"/>
</dbReference>
<dbReference type="InterPro" id="IPR012341">
    <property type="entry name" value="6hp_glycosidase-like_sf"/>
</dbReference>